<accession>A0A7Y9XV23</accession>
<dbReference type="AlphaFoldDB" id="A0A7Y9XV23"/>
<protein>
    <submittedName>
        <fullName evidence="1">Uncharacterized protein</fullName>
    </submittedName>
</protein>
<dbReference type="Proteomes" id="UP000522081">
    <property type="component" value="Unassembled WGS sequence"/>
</dbReference>
<gene>
    <name evidence="1" type="ORF">FHS75_001331</name>
</gene>
<evidence type="ECO:0000313" key="2">
    <source>
        <dbReference type="Proteomes" id="UP000522081"/>
    </source>
</evidence>
<comment type="caution">
    <text evidence="1">The sequence shown here is derived from an EMBL/GenBank/DDBJ whole genome shotgun (WGS) entry which is preliminary data.</text>
</comment>
<dbReference type="EMBL" id="JACBZF010000002">
    <property type="protein sequence ID" value="NYH95012.1"/>
    <property type="molecule type" value="Genomic_DNA"/>
</dbReference>
<keyword evidence="2" id="KW-1185">Reference proteome</keyword>
<sequence length="153" mass="15911">MILRAASGWQTILADLSLILFMVTGAALGGPESIPARTQGVSERSEPLAFYESSEGAPPLSDWLAAQSPDPRQILTITTKYDEGGLEAALVDADRLSREAAAFPVPVRIVVEPGTGNISAVLSFDAPAGMAHALQDVAKAGRTAAATRKEAVP</sequence>
<proteinExistence type="predicted"/>
<evidence type="ECO:0000313" key="1">
    <source>
        <dbReference type="EMBL" id="NYH95012.1"/>
    </source>
</evidence>
<dbReference type="RefSeq" id="WP_179406914.1">
    <property type="nucleotide sequence ID" value="NZ_BMGF01000009.1"/>
</dbReference>
<organism evidence="1 2">
    <name type="scientific">Novosphingobium marinum</name>
    <dbReference type="NCBI Taxonomy" id="1514948"/>
    <lineage>
        <taxon>Bacteria</taxon>
        <taxon>Pseudomonadati</taxon>
        <taxon>Pseudomonadota</taxon>
        <taxon>Alphaproteobacteria</taxon>
        <taxon>Sphingomonadales</taxon>
        <taxon>Sphingomonadaceae</taxon>
        <taxon>Novosphingobium</taxon>
    </lineage>
</organism>
<reference evidence="1 2" key="1">
    <citation type="submission" date="2020-07" db="EMBL/GenBank/DDBJ databases">
        <title>Genomic Encyclopedia of Type Strains, Phase IV (KMG-IV): sequencing the most valuable type-strain genomes for metagenomic binning, comparative biology and taxonomic classification.</title>
        <authorList>
            <person name="Goeker M."/>
        </authorList>
    </citation>
    <scope>NUCLEOTIDE SEQUENCE [LARGE SCALE GENOMIC DNA]</scope>
    <source>
        <strain evidence="1 2">DSM 29043</strain>
    </source>
</reference>
<name>A0A7Y9XV23_9SPHN</name>